<dbReference type="EMBL" id="MWMH01000001">
    <property type="protein sequence ID" value="OOP75092.1"/>
    <property type="molecule type" value="Genomic_DNA"/>
</dbReference>
<gene>
    <name evidence="1" type="ORF">CBEIBR21_02690</name>
</gene>
<organism evidence="1 2">
    <name type="scientific">Clostridium beijerinckii</name>
    <name type="common">Clostridium MP</name>
    <dbReference type="NCBI Taxonomy" id="1520"/>
    <lineage>
        <taxon>Bacteria</taxon>
        <taxon>Bacillati</taxon>
        <taxon>Bacillota</taxon>
        <taxon>Clostridia</taxon>
        <taxon>Eubacteriales</taxon>
        <taxon>Clostridiaceae</taxon>
        <taxon>Clostridium</taxon>
    </lineage>
</organism>
<proteinExistence type="predicted"/>
<dbReference type="AlphaFoldDB" id="A0A1S9NC91"/>
<protein>
    <submittedName>
        <fullName evidence="1">Uncharacterized protein</fullName>
    </submittedName>
</protein>
<evidence type="ECO:0000313" key="2">
    <source>
        <dbReference type="Proteomes" id="UP000190959"/>
    </source>
</evidence>
<accession>A0A1S9NC91</accession>
<reference evidence="1 2" key="1">
    <citation type="submission" date="2017-02" db="EMBL/GenBank/DDBJ databases">
        <title>Genome sequence of Clostridium beijerinckii Br21.</title>
        <authorList>
            <person name="Fonseca B.C."/>
            <person name="Guazzaroni M.E."/>
            <person name="Riano-Pachon D.M."/>
            <person name="Reginatto V."/>
        </authorList>
    </citation>
    <scope>NUCLEOTIDE SEQUENCE [LARGE SCALE GENOMIC DNA]</scope>
    <source>
        <strain evidence="1 2">Br21</strain>
    </source>
</reference>
<comment type="caution">
    <text evidence="1">The sequence shown here is derived from an EMBL/GenBank/DDBJ whole genome shotgun (WGS) entry which is preliminary data.</text>
</comment>
<evidence type="ECO:0000313" key="1">
    <source>
        <dbReference type="EMBL" id="OOP75092.1"/>
    </source>
</evidence>
<dbReference type="Proteomes" id="UP000190959">
    <property type="component" value="Unassembled WGS sequence"/>
</dbReference>
<sequence>MIRAATNIHFIFQLQELHYFFTDSSQESFTDAFPVNALSNAYKFLNTLFHNILHDILLKLINFYIPSN</sequence>
<name>A0A1S9NC91_CLOBE</name>